<evidence type="ECO:0000313" key="2">
    <source>
        <dbReference type="EMBL" id="ESP89438.1"/>
    </source>
</evidence>
<dbReference type="InterPro" id="IPR055945">
    <property type="entry name" value="DUF7523"/>
</dbReference>
<dbReference type="Proteomes" id="UP000017840">
    <property type="component" value="Unassembled WGS sequence"/>
</dbReference>
<name>V4HI51_9EURY</name>
<dbReference type="EMBL" id="ASGZ01000011">
    <property type="protein sequence ID" value="ESP89438.1"/>
    <property type="molecule type" value="Genomic_DNA"/>
</dbReference>
<reference evidence="2 3" key="1">
    <citation type="journal article" date="2013" name="Genome Announc.">
        <title>Draft Genome Sequence of 'Candidatus Halobonum tyrrellensis' Strain G22, Isolated from the Hypersaline Waters of Lake Tyrrell, Australia.</title>
        <authorList>
            <person name="Ugalde J.A."/>
            <person name="Narasingarao P."/>
            <person name="Kuo S."/>
            <person name="Podell S."/>
            <person name="Allen E.E."/>
        </authorList>
    </citation>
    <scope>NUCLEOTIDE SEQUENCE [LARGE SCALE GENOMIC DNA]</scope>
    <source>
        <strain evidence="2 3">G22</strain>
    </source>
</reference>
<evidence type="ECO:0000313" key="3">
    <source>
        <dbReference type="Proteomes" id="UP000017840"/>
    </source>
</evidence>
<feature type="non-terminal residue" evidence="2">
    <location>
        <position position="106"/>
    </location>
</feature>
<accession>V4HI51</accession>
<protein>
    <submittedName>
        <fullName evidence="2">Uncharacterized protein</fullName>
    </submittedName>
</protein>
<dbReference type="AlphaFoldDB" id="V4HI51"/>
<gene>
    <name evidence="2" type="ORF">K933_04036</name>
</gene>
<keyword evidence="3" id="KW-1185">Reference proteome</keyword>
<sequence length="106" mass="10975">MPPAALPPSMTVAEAARAAARERPFLFDALRAGVVNYAAAAETLVAAGVDADADAVATALRRYAADLDAADPAFDARVTMERGLGRVDAERSGADAADERTERADD</sequence>
<proteinExistence type="predicted"/>
<evidence type="ECO:0000256" key="1">
    <source>
        <dbReference type="SAM" id="MobiDB-lite"/>
    </source>
</evidence>
<organism evidence="2 3">
    <name type="scientific">Candidatus Halobonum tyrrellensis G22</name>
    <dbReference type="NCBI Taxonomy" id="1324957"/>
    <lineage>
        <taxon>Archaea</taxon>
        <taxon>Methanobacteriati</taxon>
        <taxon>Methanobacteriota</taxon>
        <taxon>Stenosarchaea group</taxon>
        <taxon>Halobacteria</taxon>
        <taxon>Halobacteriales</taxon>
        <taxon>Haloferacaceae</taxon>
        <taxon>Candidatus Halobonum</taxon>
    </lineage>
</organism>
<comment type="caution">
    <text evidence="2">The sequence shown here is derived from an EMBL/GenBank/DDBJ whole genome shotgun (WGS) entry which is preliminary data.</text>
</comment>
<feature type="region of interest" description="Disordered" evidence="1">
    <location>
        <begin position="86"/>
        <end position="106"/>
    </location>
</feature>
<dbReference type="Pfam" id="PF24367">
    <property type="entry name" value="DUF7523"/>
    <property type="match status" value="1"/>
</dbReference>
<dbReference type="eggNOG" id="arCOG04645">
    <property type="taxonomic scope" value="Archaea"/>
</dbReference>